<keyword evidence="2" id="KW-0813">Transport</keyword>
<evidence type="ECO:0000256" key="9">
    <source>
        <dbReference type="SAM" id="Phobius"/>
    </source>
</evidence>
<keyword evidence="8 9" id="KW-0472">Membrane</keyword>
<dbReference type="InterPro" id="IPR048634">
    <property type="entry name" value="SecD_SecF_C"/>
</dbReference>
<dbReference type="PANTHER" id="PTHR30081:SF1">
    <property type="entry name" value="PROTEIN TRANSLOCASE SUBUNIT SECD"/>
    <property type="match status" value="1"/>
</dbReference>
<evidence type="ECO:0000256" key="3">
    <source>
        <dbReference type="ARBA" id="ARBA00022475"/>
    </source>
</evidence>
<evidence type="ECO:0000256" key="2">
    <source>
        <dbReference type="ARBA" id="ARBA00022448"/>
    </source>
</evidence>
<evidence type="ECO:0000256" key="1">
    <source>
        <dbReference type="ARBA" id="ARBA00004651"/>
    </source>
</evidence>
<comment type="subcellular location">
    <subcellularLocation>
        <location evidence="1">Cell membrane</location>
        <topology evidence="1">Multi-pass membrane protein</topology>
    </subcellularLocation>
</comment>
<dbReference type="AlphaFoldDB" id="A0A382DE55"/>
<feature type="transmembrane region" description="Helical" evidence="9">
    <location>
        <begin position="123"/>
        <end position="146"/>
    </location>
</feature>
<evidence type="ECO:0000256" key="4">
    <source>
        <dbReference type="ARBA" id="ARBA00022692"/>
    </source>
</evidence>
<organism evidence="11">
    <name type="scientific">marine metagenome</name>
    <dbReference type="NCBI Taxonomy" id="408172"/>
    <lineage>
        <taxon>unclassified sequences</taxon>
        <taxon>metagenomes</taxon>
        <taxon>ecological metagenomes</taxon>
    </lineage>
</organism>
<dbReference type="SUPFAM" id="SSF82866">
    <property type="entry name" value="Multidrug efflux transporter AcrB transmembrane domain"/>
    <property type="match status" value="1"/>
</dbReference>
<evidence type="ECO:0000256" key="8">
    <source>
        <dbReference type="ARBA" id="ARBA00023136"/>
    </source>
</evidence>
<dbReference type="EMBL" id="UINC01038982">
    <property type="protein sequence ID" value="SVB36796.1"/>
    <property type="molecule type" value="Genomic_DNA"/>
</dbReference>
<protein>
    <recommendedName>
        <fullName evidence="10">Protein export membrane protein SecD/SecF C-terminal domain-containing protein</fullName>
    </recommendedName>
</protein>
<evidence type="ECO:0000259" key="10">
    <source>
        <dbReference type="Pfam" id="PF02355"/>
    </source>
</evidence>
<reference evidence="11" key="1">
    <citation type="submission" date="2018-05" db="EMBL/GenBank/DDBJ databases">
        <authorList>
            <person name="Lanie J.A."/>
            <person name="Ng W.-L."/>
            <person name="Kazmierczak K.M."/>
            <person name="Andrzejewski T.M."/>
            <person name="Davidsen T.M."/>
            <person name="Wayne K.J."/>
            <person name="Tettelin H."/>
            <person name="Glass J.I."/>
            <person name="Rusch D."/>
            <person name="Podicherti R."/>
            <person name="Tsui H.-C.T."/>
            <person name="Winkler M.E."/>
        </authorList>
    </citation>
    <scope>NUCLEOTIDE SEQUENCE</scope>
</reference>
<dbReference type="Pfam" id="PF02355">
    <property type="entry name" value="SecD_SecF_C"/>
    <property type="match status" value="1"/>
</dbReference>
<evidence type="ECO:0000256" key="7">
    <source>
        <dbReference type="ARBA" id="ARBA00023010"/>
    </source>
</evidence>
<keyword evidence="7" id="KW-0811">Translocation</keyword>
<evidence type="ECO:0000256" key="5">
    <source>
        <dbReference type="ARBA" id="ARBA00022927"/>
    </source>
</evidence>
<name>A0A382DE55_9ZZZZ</name>
<dbReference type="InterPro" id="IPR022813">
    <property type="entry name" value="SecD/SecF_arch_bac"/>
</dbReference>
<dbReference type="Gene3D" id="1.20.1640.10">
    <property type="entry name" value="Multidrug efflux transporter AcrB transmembrane domain"/>
    <property type="match status" value="1"/>
</dbReference>
<gene>
    <name evidence="11" type="ORF">METZ01_LOCUS189650</name>
</gene>
<keyword evidence="6 9" id="KW-1133">Transmembrane helix</keyword>
<feature type="transmembrane region" description="Helical" evidence="9">
    <location>
        <begin position="12"/>
        <end position="36"/>
    </location>
</feature>
<feature type="non-terminal residue" evidence="11">
    <location>
        <position position="1"/>
    </location>
</feature>
<accession>A0A382DE55</accession>
<keyword evidence="4 9" id="KW-0812">Transmembrane</keyword>
<feature type="domain" description="Protein export membrane protein SecD/SecF C-terminal" evidence="10">
    <location>
        <begin position="3"/>
        <end position="148"/>
    </location>
</feature>
<evidence type="ECO:0000256" key="6">
    <source>
        <dbReference type="ARBA" id="ARBA00022989"/>
    </source>
</evidence>
<dbReference type="GO" id="GO:0015031">
    <property type="term" value="P:protein transport"/>
    <property type="evidence" value="ECO:0007669"/>
    <property type="project" value="UniProtKB-KW"/>
</dbReference>
<keyword evidence="3" id="KW-1003">Cell membrane</keyword>
<keyword evidence="5" id="KW-0653">Protein transport</keyword>
<evidence type="ECO:0000313" key="11">
    <source>
        <dbReference type="EMBL" id="SVB36796.1"/>
    </source>
</evidence>
<sequence length="179" mass="19323">IGMILLLIFMIAYYKVPGVVASIALIAYTIMLLGIFKMIPVTLTLSGAAAVILSLGFAVDANVLIAERTKEELRSGRSLLAAITAGFERAWPSIRDGNMSTIIVAVVLFWFGDRFSTSVMQGFALTLAIGVLLSMFTAFFASRLLLRLIAQTRLGDRPDLFVPVRDQRDTSDSASGGNS</sequence>
<dbReference type="GO" id="GO:0005886">
    <property type="term" value="C:plasma membrane"/>
    <property type="evidence" value="ECO:0007669"/>
    <property type="project" value="UniProtKB-SubCell"/>
</dbReference>
<proteinExistence type="predicted"/>
<feature type="transmembrane region" description="Helical" evidence="9">
    <location>
        <begin position="42"/>
        <end position="65"/>
    </location>
</feature>
<dbReference type="PANTHER" id="PTHR30081">
    <property type="entry name" value="PROTEIN-EXPORT MEMBRANE PROTEIN SEC"/>
    <property type="match status" value="1"/>
</dbReference>